<protein>
    <submittedName>
        <fullName evidence="2">Uncharacterized protein</fullName>
    </submittedName>
</protein>
<proteinExistence type="predicted"/>
<evidence type="ECO:0000313" key="2">
    <source>
        <dbReference type="EMBL" id="OCF58348.1"/>
    </source>
</evidence>
<dbReference type="EMBL" id="KI669462">
    <property type="protein sequence ID" value="OCF58348.1"/>
    <property type="molecule type" value="Genomic_DNA"/>
</dbReference>
<feature type="compositionally biased region" description="Acidic residues" evidence="1">
    <location>
        <begin position="335"/>
        <end position="359"/>
    </location>
</feature>
<gene>
    <name evidence="2" type="ORF">L486_04379</name>
</gene>
<feature type="region of interest" description="Disordered" evidence="1">
    <location>
        <begin position="281"/>
        <end position="359"/>
    </location>
</feature>
<reference evidence="2 3" key="1">
    <citation type="submission" date="2013-07" db="EMBL/GenBank/DDBJ databases">
        <title>The Genome Sequence of Kwoniella mangroviensis CBS10435.</title>
        <authorList>
            <consortium name="The Broad Institute Genome Sequencing Platform"/>
            <person name="Cuomo C."/>
            <person name="Litvintseva A."/>
            <person name="Chen Y."/>
            <person name="Heitman J."/>
            <person name="Sun S."/>
            <person name="Springer D."/>
            <person name="Dromer F."/>
            <person name="Young S.K."/>
            <person name="Zeng Q."/>
            <person name="Gargeya S."/>
            <person name="Fitzgerald M."/>
            <person name="Abouelleil A."/>
            <person name="Alvarado L."/>
            <person name="Berlin A.M."/>
            <person name="Chapman S.B."/>
            <person name="Dewar J."/>
            <person name="Goldberg J."/>
            <person name="Griggs A."/>
            <person name="Gujja S."/>
            <person name="Hansen M."/>
            <person name="Howarth C."/>
            <person name="Imamovic A."/>
            <person name="Larimer J."/>
            <person name="McCowan C."/>
            <person name="Murphy C."/>
            <person name="Pearson M."/>
            <person name="Priest M."/>
            <person name="Roberts A."/>
            <person name="Saif S."/>
            <person name="Shea T."/>
            <person name="Sykes S."/>
            <person name="Wortman J."/>
            <person name="Nusbaum C."/>
            <person name="Birren B."/>
        </authorList>
    </citation>
    <scope>NUCLEOTIDE SEQUENCE [LARGE SCALE GENOMIC DNA]</scope>
    <source>
        <strain evidence="2 3">CBS 10435</strain>
    </source>
</reference>
<dbReference type="AlphaFoldDB" id="A0A1B9IS31"/>
<name>A0A1B9IS31_9TREE</name>
<evidence type="ECO:0000313" key="3">
    <source>
        <dbReference type="Proteomes" id="UP000092583"/>
    </source>
</evidence>
<feature type="compositionally biased region" description="Low complexity" evidence="1">
    <location>
        <begin position="295"/>
        <end position="308"/>
    </location>
</feature>
<sequence length="401" mass="44054">MPAYPASSHSTIRAFIESRIPENHPITTANVKRILATVPVNERKLQFEFGAWFSSMVEASMIEPPYDTEYKHDLAVMTWGAPDLGSIQSSIETYHEASDWQGESDGLYQNFGAEATDGIVFVQTFASITPTSSSSSDDLIITDNQCHPEYAFRTSLEEKYGAPGERAYVVPSMIIALKSGDAPMEKVICEGLSYLIYAITSTLFAVKGSTSMTKDQDIGFKDIWKYVVRAIDLLVSCPLGRPVSPVRRPSGPIIESLRQMGSRDVDIVVITKRIAQLVGSNGKSSAEEVQDNSEPSGSAALGSSSPLLKSMPGDEDDEGVLLPSGFFESDFPSELGEEYPDDPDDDSIDEEEREKQDEEDMLYLAQKAVLRKRIVKIVPLSSAVFNALMEEVKANHQLPSE</sequence>
<accession>A0A1B9IS31</accession>
<evidence type="ECO:0000256" key="1">
    <source>
        <dbReference type="SAM" id="MobiDB-lite"/>
    </source>
</evidence>
<dbReference type="Proteomes" id="UP000092583">
    <property type="component" value="Unassembled WGS sequence"/>
</dbReference>
<reference evidence="3" key="2">
    <citation type="submission" date="2013-12" db="EMBL/GenBank/DDBJ databases">
        <title>Evolution of pathogenesis and genome organization in the Tremellales.</title>
        <authorList>
            <person name="Cuomo C."/>
            <person name="Litvintseva A."/>
            <person name="Heitman J."/>
            <person name="Chen Y."/>
            <person name="Sun S."/>
            <person name="Springer D."/>
            <person name="Dromer F."/>
            <person name="Young S."/>
            <person name="Zeng Q."/>
            <person name="Chapman S."/>
            <person name="Gujja S."/>
            <person name="Saif S."/>
            <person name="Birren B."/>
        </authorList>
    </citation>
    <scope>NUCLEOTIDE SEQUENCE [LARGE SCALE GENOMIC DNA]</scope>
    <source>
        <strain evidence="3">CBS 10435</strain>
    </source>
</reference>
<organism evidence="2 3">
    <name type="scientific">Kwoniella mangroviensis CBS 10435</name>
    <dbReference type="NCBI Taxonomy" id="1331196"/>
    <lineage>
        <taxon>Eukaryota</taxon>
        <taxon>Fungi</taxon>
        <taxon>Dikarya</taxon>
        <taxon>Basidiomycota</taxon>
        <taxon>Agaricomycotina</taxon>
        <taxon>Tremellomycetes</taxon>
        <taxon>Tremellales</taxon>
        <taxon>Cryptococcaceae</taxon>
        <taxon>Kwoniella</taxon>
    </lineage>
</organism>
<keyword evidence="3" id="KW-1185">Reference proteome</keyword>